<dbReference type="Pfam" id="PF23562">
    <property type="entry name" value="AMP-binding_C_3"/>
    <property type="match status" value="1"/>
</dbReference>
<dbReference type="Gene3D" id="3.40.50.12780">
    <property type="entry name" value="N-terminal domain of ligase-like"/>
    <property type="match status" value="1"/>
</dbReference>
<dbReference type="GO" id="GO:0031956">
    <property type="term" value="F:medium-chain fatty acid-CoA ligase activity"/>
    <property type="evidence" value="ECO:0007669"/>
    <property type="project" value="TreeGrafter"/>
</dbReference>
<sequence>MAPFKTHLTVLADSARRYPSLPAFRTPVIDNEAGSVQKWNVITYSQFQHDVELYARHWTRTLTATGLPRRSVVGLWLGGLTYADLALIYGIARAGYIPQLFSLKLPNPAVIYELLAKSRARTLIYDAAYAPSLTGCPVPTHAVADISADAQNVPLPSLTELSAVKASDTVMIFHTSGSTSGSPKLIPCSYSWLETIIAKAGQVSAPIRTAGQDVTVWMGSVCHIGQTFMLLGSLQHGACTIQPTQIAFSPAELLDMCTRCRLNRLNQFPAFLHVHLAASRTDAAVLAALRGLDEILYSGQPLPSADEEWMYAHDMQVTNLFGSTECGAMLLSRRGGARPCPPLRPMDGVKYAFLPVADGPSAGGAPARADASGYQNAHAPSAFRELVILADSGDCPDASLRAPDGHYHTGDLFVEVAPGAWVGRGRNDDWIKSASALRCDTRAIEENVRATCGALVSECVVVGSGRPSPALFVEAREGGGQVDAEKLKKEIIRRTRHFHARRYLHERITSTKVVVVVPAGTLPRTATKGNIRRKAVEDMFSSELDRMFAA</sequence>
<proteinExistence type="inferred from homology"/>
<comment type="similarity">
    <text evidence="1">Belongs to the ATP-dependent AMP-binding enzyme family.</text>
</comment>
<dbReference type="InterPro" id="IPR042099">
    <property type="entry name" value="ANL_N_sf"/>
</dbReference>
<protein>
    <submittedName>
        <fullName evidence="3">Acetyl-CoA synthetase-like protein</fullName>
    </submittedName>
</protein>
<evidence type="ECO:0000256" key="1">
    <source>
        <dbReference type="ARBA" id="ARBA00006432"/>
    </source>
</evidence>
<keyword evidence="4" id="KW-1185">Reference proteome</keyword>
<dbReference type="InterPro" id="IPR000873">
    <property type="entry name" value="AMP-dep_synth/lig_dom"/>
</dbReference>
<accession>A0A2H3J8L7</accession>
<dbReference type="Gene3D" id="3.30.300.30">
    <property type="match status" value="1"/>
</dbReference>
<dbReference type="PANTHER" id="PTHR43201:SF8">
    <property type="entry name" value="ACYL-COA SYNTHETASE FAMILY MEMBER 3"/>
    <property type="match status" value="1"/>
</dbReference>
<evidence type="ECO:0000259" key="2">
    <source>
        <dbReference type="Pfam" id="PF00501"/>
    </source>
</evidence>
<reference evidence="3 4" key="1">
    <citation type="journal article" date="2012" name="Science">
        <title>The Paleozoic origin of enzymatic lignin decomposition reconstructed from 31 fungal genomes.</title>
        <authorList>
            <person name="Floudas D."/>
            <person name="Binder M."/>
            <person name="Riley R."/>
            <person name="Barry K."/>
            <person name="Blanchette R.A."/>
            <person name="Henrissat B."/>
            <person name="Martinez A.T."/>
            <person name="Otillar R."/>
            <person name="Spatafora J.W."/>
            <person name="Yadav J.S."/>
            <person name="Aerts A."/>
            <person name="Benoit I."/>
            <person name="Boyd A."/>
            <person name="Carlson A."/>
            <person name="Copeland A."/>
            <person name="Coutinho P.M."/>
            <person name="de Vries R.P."/>
            <person name="Ferreira P."/>
            <person name="Findley K."/>
            <person name="Foster B."/>
            <person name="Gaskell J."/>
            <person name="Glotzer D."/>
            <person name="Gorecki P."/>
            <person name="Heitman J."/>
            <person name="Hesse C."/>
            <person name="Hori C."/>
            <person name="Igarashi K."/>
            <person name="Jurgens J.A."/>
            <person name="Kallen N."/>
            <person name="Kersten P."/>
            <person name="Kohler A."/>
            <person name="Kuees U."/>
            <person name="Kumar T.K.A."/>
            <person name="Kuo A."/>
            <person name="LaButti K."/>
            <person name="Larrondo L.F."/>
            <person name="Lindquist E."/>
            <person name="Ling A."/>
            <person name="Lombard V."/>
            <person name="Lucas S."/>
            <person name="Lundell T."/>
            <person name="Martin R."/>
            <person name="McLaughlin D.J."/>
            <person name="Morgenstern I."/>
            <person name="Morin E."/>
            <person name="Murat C."/>
            <person name="Nagy L.G."/>
            <person name="Nolan M."/>
            <person name="Ohm R.A."/>
            <person name="Patyshakuliyeva A."/>
            <person name="Rokas A."/>
            <person name="Ruiz-Duenas F.J."/>
            <person name="Sabat G."/>
            <person name="Salamov A."/>
            <person name="Samejima M."/>
            <person name="Schmutz J."/>
            <person name="Slot J.C."/>
            <person name="St John F."/>
            <person name="Stenlid J."/>
            <person name="Sun H."/>
            <person name="Sun S."/>
            <person name="Syed K."/>
            <person name="Tsang A."/>
            <person name="Wiebenga A."/>
            <person name="Young D."/>
            <person name="Pisabarro A."/>
            <person name="Eastwood D.C."/>
            <person name="Martin F."/>
            <person name="Cullen D."/>
            <person name="Grigoriev I.V."/>
            <person name="Hibbett D.S."/>
        </authorList>
    </citation>
    <scope>NUCLEOTIDE SEQUENCE [LARGE SCALE GENOMIC DNA]</scope>
    <source>
        <strain evidence="3 4">MD-104</strain>
    </source>
</reference>
<dbReference type="AlphaFoldDB" id="A0A2H3J8L7"/>
<dbReference type="Pfam" id="PF00501">
    <property type="entry name" value="AMP-binding"/>
    <property type="match status" value="1"/>
</dbReference>
<dbReference type="EMBL" id="KB467843">
    <property type="protein sequence ID" value="PCH35079.1"/>
    <property type="molecule type" value="Genomic_DNA"/>
</dbReference>
<dbReference type="SUPFAM" id="SSF56801">
    <property type="entry name" value="Acetyl-CoA synthetase-like"/>
    <property type="match status" value="1"/>
</dbReference>
<feature type="domain" description="AMP-dependent synthetase/ligase" evidence="2">
    <location>
        <begin position="13"/>
        <end position="331"/>
    </location>
</feature>
<dbReference type="GO" id="GO:0006631">
    <property type="term" value="P:fatty acid metabolic process"/>
    <property type="evidence" value="ECO:0007669"/>
    <property type="project" value="TreeGrafter"/>
</dbReference>
<name>A0A2H3J8L7_WOLCO</name>
<evidence type="ECO:0000313" key="4">
    <source>
        <dbReference type="Proteomes" id="UP000218811"/>
    </source>
</evidence>
<organism evidence="3 4">
    <name type="scientific">Wolfiporia cocos (strain MD-104)</name>
    <name type="common">Brown rot fungus</name>
    <dbReference type="NCBI Taxonomy" id="742152"/>
    <lineage>
        <taxon>Eukaryota</taxon>
        <taxon>Fungi</taxon>
        <taxon>Dikarya</taxon>
        <taxon>Basidiomycota</taxon>
        <taxon>Agaricomycotina</taxon>
        <taxon>Agaricomycetes</taxon>
        <taxon>Polyporales</taxon>
        <taxon>Phaeolaceae</taxon>
        <taxon>Wolfiporia</taxon>
    </lineage>
</organism>
<dbReference type="STRING" id="742152.A0A2H3J8L7"/>
<dbReference type="PANTHER" id="PTHR43201">
    <property type="entry name" value="ACYL-COA SYNTHETASE"/>
    <property type="match status" value="1"/>
</dbReference>
<gene>
    <name evidence="3" type="ORF">WOLCODRAFT_166020</name>
</gene>
<dbReference type="OrthoDB" id="429813at2759"/>
<dbReference type="OMA" id="NGACTIQ"/>
<dbReference type="InterPro" id="IPR045851">
    <property type="entry name" value="AMP-bd_C_sf"/>
</dbReference>
<dbReference type="Proteomes" id="UP000218811">
    <property type="component" value="Unassembled WGS sequence"/>
</dbReference>
<evidence type="ECO:0000313" key="3">
    <source>
        <dbReference type="EMBL" id="PCH35079.1"/>
    </source>
</evidence>